<dbReference type="SUPFAM" id="SSF53335">
    <property type="entry name" value="S-adenosyl-L-methionine-dependent methyltransferases"/>
    <property type="match status" value="1"/>
</dbReference>
<organism evidence="2 3">
    <name type="scientific">Sphaerotilus hippei</name>
    <dbReference type="NCBI Taxonomy" id="744406"/>
    <lineage>
        <taxon>Bacteria</taxon>
        <taxon>Pseudomonadati</taxon>
        <taxon>Pseudomonadota</taxon>
        <taxon>Betaproteobacteria</taxon>
        <taxon>Burkholderiales</taxon>
        <taxon>Sphaerotilaceae</taxon>
        <taxon>Sphaerotilus</taxon>
    </lineage>
</organism>
<sequence>MLAYRHAFHAGNHADVLKHLVLVQVLRHMAAKDKPYRLIDTHAGAGSYILTAPEAQKTGEYEQGIARLWGRRDLPPATSDYLQLVRKCQAPGATTLTHYPGSPQLSRMLLRPHDEHRLYELHPTDHRLLDGNWSGSRGTMVFKADGFASLRSQLPPPSRRAAILMDPSYELITDYAKTVAAVKDALSRFSQAVIMIWYPQVSRHEAAQFCKRLETLAPGSWVHARLSVQQVDAQGFGLAGSGMFVINAPYTLAQTLRKELPFLVSALAQHDGASFTLNERAV</sequence>
<comment type="subunit">
    <text evidence="1">Monomer.</text>
</comment>
<keyword evidence="1 2" id="KW-0808">Transferase</keyword>
<evidence type="ECO:0000313" key="3">
    <source>
        <dbReference type="Proteomes" id="UP000247811"/>
    </source>
</evidence>
<feature type="site" description="Interaction with substrate rRNA" evidence="1">
    <location>
        <position position="4"/>
    </location>
</feature>
<comment type="caution">
    <text evidence="2">The sequence shown here is derived from an EMBL/GenBank/DDBJ whole genome shotgun (WGS) entry which is preliminary data.</text>
</comment>
<feature type="binding site" evidence="1">
    <location>
        <begin position="145"/>
        <end position="146"/>
    </location>
    <ligand>
        <name>S-adenosyl-L-methionine</name>
        <dbReference type="ChEBI" id="CHEBI:59789"/>
    </ligand>
</feature>
<dbReference type="Gene3D" id="3.40.50.150">
    <property type="entry name" value="Vaccinia Virus protein VP39"/>
    <property type="match status" value="1"/>
</dbReference>
<dbReference type="GO" id="GO:0070475">
    <property type="term" value="P:rRNA base methylation"/>
    <property type="evidence" value="ECO:0007669"/>
    <property type="project" value="UniProtKB-UniRule"/>
</dbReference>
<dbReference type="EMBL" id="QJJS01000003">
    <property type="protein sequence ID" value="PXW97940.1"/>
    <property type="molecule type" value="Genomic_DNA"/>
</dbReference>
<dbReference type="GO" id="GO:0003723">
    <property type="term" value="F:RNA binding"/>
    <property type="evidence" value="ECO:0007669"/>
    <property type="project" value="UniProtKB-UniRule"/>
</dbReference>
<keyword evidence="1 2" id="KW-0489">Methyltransferase</keyword>
<dbReference type="RefSeq" id="WP_110399519.1">
    <property type="nucleotide sequence ID" value="NZ_QJJS01000003.1"/>
</dbReference>
<dbReference type="EC" id="2.1.1.266" evidence="1"/>
<dbReference type="PANTHER" id="PTHR37426:SF1">
    <property type="entry name" value="RIBOSOMAL RNA LARGE SUBUNIT METHYLTRANSFERASE J"/>
    <property type="match status" value="1"/>
</dbReference>
<comment type="function">
    <text evidence="1">Specifically methylates the adenine in position 2030 of 23S rRNA.</text>
</comment>
<feature type="binding site" evidence="1">
    <location>
        <position position="102"/>
    </location>
    <ligand>
        <name>S-adenosyl-L-methionine</name>
        <dbReference type="ChEBI" id="CHEBI:59789"/>
    </ligand>
</feature>
<dbReference type="InterPro" id="IPR029063">
    <property type="entry name" value="SAM-dependent_MTases_sf"/>
</dbReference>
<comment type="catalytic activity">
    <reaction evidence="1">
        <text>adenosine(2030) in 23S rRNA + S-adenosyl-L-methionine = N(6)-methyladenosine(2030) in 23S rRNA + S-adenosyl-L-homocysteine + H(+)</text>
        <dbReference type="Rhea" id="RHEA:43736"/>
        <dbReference type="Rhea" id="RHEA-COMP:10668"/>
        <dbReference type="Rhea" id="RHEA-COMP:10669"/>
        <dbReference type="ChEBI" id="CHEBI:15378"/>
        <dbReference type="ChEBI" id="CHEBI:57856"/>
        <dbReference type="ChEBI" id="CHEBI:59789"/>
        <dbReference type="ChEBI" id="CHEBI:74411"/>
        <dbReference type="ChEBI" id="CHEBI:74449"/>
        <dbReference type="EC" id="2.1.1.266"/>
    </reaction>
</comment>
<dbReference type="AlphaFoldDB" id="A0A318H3C0"/>
<reference evidence="2 3" key="1">
    <citation type="submission" date="2018-05" db="EMBL/GenBank/DDBJ databases">
        <title>Genomic Encyclopedia of Type Strains, Phase IV (KMG-IV): sequencing the most valuable type-strain genomes for metagenomic binning, comparative biology and taxonomic classification.</title>
        <authorList>
            <person name="Goeker M."/>
        </authorList>
    </citation>
    <scope>NUCLEOTIDE SEQUENCE [LARGE SCALE GENOMIC DNA]</scope>
    <source>
        <strain evidence="2 3">DSM 566</strain>
    </source>
</reference>
<proteinExistence type="inferred from homology"/>
<dbReference type="GO" id="GO:0005829">
    <property type="term" value="C:cytosol"/>
    <property type="evidence" value="ECO:0007669"/>
    <property type="project" value="TreeGrafter"/>
</dbReference>
<gene>
    <name evidence="1" type="primary">rlmJ</name>
    <name evidence="2" type="ORF">C7444_10331</name>
</gene>
<dbReference type="GO" id="GO:0036307">
    <property type="term" value="F:23S rRNA (adenine(2030)-N(6))-methyltransferase activity"/>
    <property type="evidence" value="ECO:0007669"/>
    <property type="project" value="UniProtKB-UniRule"/>
</dbReference>
<keyword evidence="3" id="KW-1185">Reference proteome</keyword>
<evidence type="ECO:0000313" key="2">
    <source>
        <dbReference type="EMBL" id="PXW97940.1"/>
    </source>
</evidence>
<accession>A0A318H3C0</accession>
<dbReference type="OrthoDB" id="9791274at2"/>
<protein>
    <recommendedName>
        <fullName evidence="1">Ribosomal RNA large subunit methyltransferase J</fullName>
        <ecNumber evidence="1">2.1.1.266</ecNumber>
    </recommendedName>
    <alternativeName>
        <fullName evidence="1">23S rRNA (adenine(2030)-N6)-methyltransferase</fullName>
    </alternativeName>
    <alternativeName>
        <fullName evidence="1">23S rRNA m6A2030 methyltransferase</fullName>
    </alternativeName>
</protein>
<feature type="binding site" evidence="1">
    <location>
        <position position="42"/>
    </location>
    <ligand>
        <name>S-adenosyl-L-methionine</name>
        <dbReference type="ChEBI" id="CHEBI:59789"/>
    </ligand>
</feature>
<feature type="binding site" evidence="1">
    <location>
        <position position="120"/>
    </location>
    <ligand>
        <name>S-adenosyl-L-methionine</name>
        <dbReference type="ChEBI" id="CHEBI:59789"/>
    </ligand>
</feature>
<feature type="binding site" evidence="1">
    <location>
        <position position="166"/>
    </location>
    <ligand>
        <name>S-adenosyl-L-methionine</name>
        <dbReference type="ChEBI" id="CHEBI:59789"/>
    </ligand>
</feature>
<dbReference type="PANTHER" id="PTHR37426">
    <property type="entry name" value="RIBOSOMAL RNA LARGE SUBUNIT METHYLTRANSFERASE J"/>
    <property type="match status" value="1"/>
</dbReference>
<feature type="active site" description="Proton acceptor" evidence="1">
    <location>
        <position position="166"/>
    </location>
</feature>
<keyword evidence="1" id="KW-0698">rRNA processing</keyword>
<dbReference type="HAMAP" id="MF_00934">
    <property type="entry name" value="23SrRNA_methyltr_J"/>
    <property type="match status" value="1"/>
</dbReference>
<keyword evidence="1" id="KW-0949">S-adenosyl-L-methionine</keyword>
<dbReference type="InterPro" id="IPR007473">
    <property type="entry name" value="RlmJ"/>
</dbReference>
<dbReference type="Proteomes" id="UP000247811">
    <property type="component" value="Unassembled WGS sequence"/>
</dbReference>
<name>A0A318H3C0_9BURK</name>
<feature type="binding site" evidence="1">
    <location>
        <position position="19"/>
    </location>
    <ligand>
        <name>S-adenosyl-L-methionine</name>
        <dbReference type="ChEBI" id="CHEBI:59789"/>
    </ligand>
</feature>
<dbReference type="Pfam" id="PF04378">
    <property type="entry name" value="RsmJ"/>
    <property type="match status" value="1"/>
</dbReference>
<comment type="similarity">
    <text evidence="1">Belongs to the RlmJ family.</text>
</comment>
<evidence type="ECO:0000256" key="1">
    <source>
        <dbReference type="HAMAP-Rule" id="MF_00934"/>
    </source>
</evidence>
<keyword evidence="1" id="KW-0694">RNA-binding</keyword>